<comment type="caution">
    <text evidence="2">The sequence shown here is derived from an EMBL/GenBank/DDBJ whole genome shotgun (WGS) entry which is preliminary data.</text>
</comment>
<keyword evidence="5" id="KW-1185">Reference proteome</keyword>
<dbReference type="OrthoDB" id="7993565at2"/>
<keyword evidence="1" id="KW-0812">Transmembrane</keyword>
<organism evidence="2 4">
    <name type="scientific">Methylobacterium oxalidis</name>
    <dbReference type="NCBI Taxonomy" id="944322"/>
    <lineage>
        <taxon>Bacteria</taxon>
        <taxon>Pseudomonadati</taxon>
        <taxon>Pseudomonadota</taxon>
        <taxon>Alphaproteobacteria</taxon>
        <taxon>Hyphomicrobiales</taxon>
        <taxon>Methylobacteriaceae</taxon>
        <taxon>Methylobacterium</taxon>
    </lineage>
</organism>
<reference evidence="3" key="4">
    <citation type="submission" date="2023-01" db="EMBL/GenBank/DDBJ databases">
        <title>Draft genome sequence of Methylobacterium oxalidis strain NBRC 107715.</title>
        <authorList>
            <person name="Sun Q."/>
            <person name="Mori K."/>
        </authorList>
    </citation>
    <scope>NUCLEOTIDE SEQUENCE</scope>
    <source>
        <strain evidence="3">NBRC 107715</strain>
    </source>
</reference>
<dbReference type="Proteomes" id="UP000321960">
    <property type="component" value="Unassembled WGS sequence"/>
</dbReference>
<gene>
    <name evidence="3" type="ORF">GCM10007888_26580</name>
    <name evidence="2" type="ORF">MOX02_41150</name>
</gene>
<reference evidence="3" key="1">
    <citation type="journal article" date="2014" name="Int. J. Syst. Evol. Microbiol.">
        <title>Complete genome of a new Firmicutes species belonging to the dominant human colonic microbiota ('Ruminococcus bicirculans') reveals two chromosomes and a selective capacity to utilize plant glucans.</title>
        <authorList>
            <consortium name="NISC Comparative Sequencing Program"/>
            <person name="Wegmann U."/>
            <person name="Louis P."/>
            <person name="Goesmann A."/>
            <person name="Henrissat B."/>
            <person name="Duncan S.H."/>
            <person name="Flint H.J."/>
        </authorList>
    </citation>
    <scope>NUCLEOTIDE SEQUENCE</scope>
    <source>
        <strain evidence="3">NBRC 107715</strain>
    </source>
</reference>
<keyword evidence="1" id="KW-0472">Membrane</keyword>
<dbReference type="EMBL" id="BJZU01000089">
    <property type="protein sequence ID" value="GEP06077.1"/>
    <property type="molecule type" value="Genomic_DNA"/>
</dbReference>
<evidence type="ECO:0000313" key="3">
    <source>
        <dbReference type="EMBL" id="GLS64277.1"/>
    </source>
</evidence>
<feature type="transmembrane region" description="Helical" evidence="1">
    <location>
        <begin position="36"/>
        <end position="54"/>
    </location>
</feature>
<name>A0A512J7Y2_9HYPH</name>
<dbReference type="Proteomes" id="UP001156856">
    <property type="component" value="Unassembled WGS sequence"/>
</dbReference>
<dbReference type="EMBL" id="BSPK01000035">
    <property type="protein sequence ID" value="GLS64277.1"/>
    <property type="molecule type" value="Genomic_DNA"/>
</dbReference>
<protein>
    <submittedName>
        <fullName evidence="2">Uncharacterized protein</fullName>
    </submittedName>
</protein>
<accession>A0A512J7Y2</accession>
<proteinExistence type="predicted"/>
<keyword evidence="1" id="KW-1133">Transmembrane helix</keyword>
<evidence type="ECO:0000313" key="4">
    <source>
        <dbReference type="Proteomes" id="UP000321960"/>
    </source>
</evidence>
<dbReference type="RefSeq" id="WP_147027608.1">
    <property type="nucleotide sequence ID" value="NZ_BJZU01000089.1"/>
</dbReference>
<reference evidence="5" key="2">
    <citation type="journal article" date="2019" name="Int. J. Syst. Evol. Microbiol.">
        <title>The Global Catalogue of Microorganisms (GCM) 10K type strain sequencing project: providing services to taxonomists for standard genome sequencing and annotation.</title>
        <authorList>
            <consortium name="The Broad Institute Genomics Platform"/>
            <consortium name="The Broad Institute Genome Sequencing Center for Infectious Disease"/>
            <person name="Wu L."/>
            <person name="Ma J."/>
        </authorList>
    </citation>
    <scope>NUCLEOTIDE SEQUENCE [LARGE SCALE GENOMIC DNA]</scope>
    <source>
        <strain evidence="5">NBRC 107715</strain>
    </source>
</reference>
<evidence type="ECO:0000313" key="2">
    <source>
        <dbReference type="EMBL" id="GEP06077.1"/>
    </source>
</evidence>
<sequence>MEPLSYAARLRAGPLAALAGLLLAEAAILGAFLTETAGAPAALAAHGITLLVFVARRSVFADDLTLCVIALLLAASTGPVGAAAALALYLILARTPVSHHELESWYRQISGLGEANPAVTLHAQIVDGRARRPNRTAVAHFPSVLEGPLAQQQALLGLIGLAYHPDYRPLLGQALRSAEPSIRVHAAAVSVKLRARARLELQRSQAGAQSSAAPADLLVQAVELARIAEGGFLEEADARSARESAAALCEQALAQAPGHRGATALLCSLLAGLGRWEDVLARSTAGSYRRGDRLAEATAESLMQLGRTQDLHALLVRAADATRNGGRHAVPV</sequence>
<evidence type="ECO:0000313" key="5">
    <source>
        <dbReference type="Proteomes" id="UP001156856"/>
    </source>
</evidence>
<dbReference type="AlphaFoldDB" id="A0A512J7Y2"/>
<feature type="transmembrane region" description="Helical" evidence="1">
    <location>
        <begin position="66"/>
        <end position="92"/>
    </location>
</feature>
<reference evidence="2 4" key="3">
    <citation type="submission" date="2019-07" db="EMBL/GenBank/DDBJ databases">
        <title>Whole genome shotgun sequence of Methylobacterium oxalidis NBRC 107715.</title>
        <authorList>
            <person name="Hosoyama A."/>
            <person name="Uohara A."/>
            <person name="Ohji S."/>
            <person name="Ichikawa N."/>
        </authorList>
    </citation>
    <scope>NUCLEOTIDE SEQUENCE [LARGE SCALE GENOMIC DNA]</scope>
    <source>
        <strain evidence="2 4">NBRC 107715</strain>
    </source>
</reference>
<evidence type="ECO:0000256" key="1">
    <source>
        <dbReference type="SAM" id="Phobius"/>
    </source>
</evidence>